<dbReference type="InterPro" id="IPR007146">
    <property type="entry name" value="Sas10/Utp3/C1D"/>
</dbReference>
<dbReference type="SUPFAM" id="SSF57959">
    <property type="entry name" value="Leucine zipper domain"/>
    <property type="match status" value="1"/>
</dbReference>
<feature type="coiled-coil region" evidence="1">
    <location>
        <begin position="7"/>
        <end position="34"/>
    </location>
</feature>
<keyword evidence="3" id="KW-0472">Membrane</keyword>
<dbReference type="EMBL" id="KN735331">
    <property type="protein sequence ID" value="KIH56725.1"/>
    <property type="molecule type" value="Genomic_DNA"/>
</dbReference>
<dbReference type="Pfam" id="PF04000">
    <property type="entry name" value="Sas10_Utp3"/>
    <property type="match status" value="1"/>
</dbReference>
<keyword evidence="3" id="KW-0812">Transmembrane</keyword>
<feature type="compositionally biased region" description="Basic residues" evidence="2">
    <location>
        <begin position="253"/>
        <end position="278"/>
    </location>
</feature>
<dbReference type="InterPro" id="IPR046347">
    <property type="entry name" value="bZIP_sf"/>
</dbReference>
<accession>A0A0C2G6X4</accession>
<dbReference type="Gene3D" id="1.20.5.170">
    <property type="match status" value="1"/>
</dbReference>
<dbReference type="Proteomes" id="UP000054047">
    <property type="component" value="Unassembled WGS sequence"/>
</dbReference>
<feature type="compositionally biased region" description="Basic and acidic residues" evidence="2">
    <location>
        <begin position="182"/>
        <end position="200"/>
    </location>
</feature>
<evidence type="ECO:0000256" key="2">
    <source>
        <dbReference type="SAM" id="MobiDB-lite"/>
    </source>
</evidence>
<feature type="region of interest" description="Disordered" evidence="2">
    <location>
        <begin position="248"/>
        <end position="278"/>
    </location>
</feature>
<dbReference type="Pfam" id="PF07716">
    <property type="entry name" value="bZIP_2"/>
    <property type="match status" value="1"/>
</dbReference>
<dbReference type="InterPro" id="IPR004827">
    <property type="entry name" value="bZIP"/>
</dbReference>
<evidence type="ECO:0000259" key="4">
    <source>
        <dbReference type="Pfam" id="PF07716"/>
    </source>
</evidence>
<dbReference type="GO" id="GO:0003700">
    <property type="term" value="F:DNA-binding transcription factor activity"/>
    <property type="evidence" value="ECO:0007669"/>
    <property type="project" value="InterPro"/>
</dbReference>
<evidence type="ECO:0000313" key="6">
    <source>
        <dbReference type="Proteomes" id="UP000054047"/>
    </source>
</evidence>
<feature type="domain" description="BZIP" evidence="4">
    <location>
        <begin position="5"/>
        <end position="37"/>
    </location>
</feature>
<protein>
    <submittedName>
        <fullName evidence="5">Sas10/Utp3/C1D family protein</fullName>
    </submittedName>
</protein>
<keyword evidence="3" id="KW-1133">Transmembrane helix</keyword>
<evidence type="ECO:0000256" key="3">
    <source>
        <dbReference type="SAM" id="Phobius"/>
    </source>
</evidence>
<proteinExistence type="predicted"/>
<reference evidence="5 6" key="1">
    <citation type="submission" date="2013-12" db="EMBL/GenBank/DDBJ databases">
        <title>Draft genome of the parsitic nematode Ancylostoma duodenale.</title>
        <authorList>
            <person name="Mitreva M."/>
        </authorList>
    </citation>
    <scope>NUCLEOTIDE SEQUENCE [LARGE SCALE GENOMIC DNA]</scope>
    <source>
        <strain evidence="5 6">Zhejiang</strain>
    </source>
</reference>
<name>A0A0C2G6X4_9BILA</name>
<organism evidence="5 6">
    <name type="scientific">Ancylostoma duodenale</name>
    <dbReference type="NCBI Taxonomy" id="51022"/>
    <lineage>
        <taxon>Eukaryota</taxon>
        <taxon>Metazoa</taxon>
        <taxon>Ecdysozoa</taxon>
        <taxon>Nematoda</taxon>
        <taxon>Chromadorea</taxon>
        <taxon>Rhabditida</taxon>
        <taxon>Rhabditina</taxon>
        <taxon>Rhabditomorpha</taxon>
        <taxon>Strongyloidea</taxon>
        <taxon>Ancylostomatidae</taxon>
        <taxon>Ancylostomatinae</taxon>
        <taxon>Ancylostoma</taxon>
    </lineage>
</organism>
<feature type="transmembrane region" description="Helical" evidence="3">
    <location>
        <begin position="292"/>
        <end position="308"/>
    </location>
</feature>
<gene>
    <name evidence="5" type="ORF">ANCDUO_13094</name>
</gene>
<evidence type="ECO:0000256" key="1">
    <source>
        <dbReference type="SAM" id="Coils"/>
    </source>
</evidence>
<keyword evidence="6" id="KW-1185">Reference proteome</keyword>
<dbReference type="OrthoDB" id="203440at2759"/>
<dbReference type="AlphaFoldDB" id="A0A0C2G6X4"/>
<feature type="region of interest" description="Disordered" evidence="2">
    <location>
        <begin position="169"/>
        <end position="200"/>
    </location>
</feature>
<keyword evidence="1" id="KW-0175">Coiled coil</keyword>
<sequence length="317" mass="36886">MTVFRTREKKRQEESETARKVEELREENEKLERQVVMHKPSWLISLSIWHSMGDGENSAKFARVVRDCAKTSTEAVENVEKFLAALKNTGKDLEGISLLDVKNREMISYMAELSLLMSHISCGKSISEHPAVFRASKHRTVSLIPLAIILERIRPIEQKMKSQIDRLTQGVHNGELKAPPRARPDQMEEKSRRKYEADKERERFEEDHFVRLRMSKAEKKRERLQNRDNAIDDLFNFGNYMMRDESGEALSYSKKRKASRTGGPRGKKSRFDRKKSQKLKAKSKVQLAGCCLPYYSSAFFVLTHLSLFQHKAIKRRQ</sequence>
<evidence type="ECO:0000313" key="5">
    <source>
        <dbReference type="EMBL" id="KIH56725.1"/>
    </source>
</evidence>